<keyword evidence="4 6" id="KW-0804">Transcription</keyword>
<proteinExistence type="predicted"/>
<dbReference type="InterPro" id="IPR006458">
    <property type="entry name" value="Ovate_C"/>
</dbReference>
<evidence type="ECO:0000256" key="5">
    <source>
        <dbReference type="ARBA" id="ARBA00023242"/>
    </source>
</evidence>
<name>A0ABU6U687_9FABA</name>
<dbReference type="PANTHER" id="PTHR33057">
    <property type="entry name" value="TRANSCRIPTION REPRESSOR OFP7-RELATED"/>
    <property type="match status" value="1"/>
</dbReference>
<accession>A0ABU6U687</accession>
<evidence type="ECO:0000313" key="9">
    <source>
        <dbReference type="EMBL" id="MED6156636.1"/>
    </source>
</evidence>
<dbReference type="InterPro" id="IPR038933">
    <property type="entry name" value="Ovate"/>
</dbReference>
<protein>
    <recommendedName>
        <fullName evidence="6">Transcription repressor</fullName>
    </recommendedName>
    <alternativeName>
        <fullName evidence="6">Ovate family protein</fullName>
    </alternativeName>
</protein>
<keyword evidence="5 6" id="KW-0539">Nucleus</keyword>
<evidence type="ECO:0000256" key="1">
    <source>
        <dbReference type="ARBA" id="ARBA00004123"/>
    </source>
</evidence>
<sequence>MPSTKNLRHLNFCFPNSTSKQESSPSPSPRSPIIVPSTSSNHIHQNNNNSNNNHNPSTPSSSSHNMIKNFNSLYDPSLSFNHDHSLRFSSLSSTITTTITSSFDSKPEIEPEPADFAAAFSSQRFFFSSPGQSNSLVKYNNNKNPNSNSPSSSLPFIVNTNQFNRVNNNSNNNNKNNSIQEKKKEEDVVFNGSVAVPTYSPDPYLDFRRSMQEMVEARPELMDVKSNWNVLHELLLCYLALNPKSTHKFIIGAFADLLVSLMPF</sequence>
<feature type="compositionally biased region" description="Low complexity" evidence="7">
    <location>
        <begin position="164"/>
        <end position="177"/>
    </location>
</feature>
<keyword evidence="10" id="KW-1185">Reference proteome</keyword>
<evidence type="ECO:0000256" key="3">
    <source>
        <dbReference type="ARBA" id="ARBA00023015"/>
    </source>
</evidence>
<dbReference type="EMBL" id="JASCZI010120874">
    <property type="protein sequence ID" value="MED6156636.1"/>
    <property type="molecule type" value="Genomic_DNA"/>
</dbReference>
<comment type="subcellular location">
    <subcellularLocation>
        <location evidence="1 6">Nucleus</location>
    </subcellularLocation>
</comment>
<evidence type="ECO:0000256" key="7">
    <source>
        <dbReference type="SAM" id="MobiDB-lite"/>
    </source>
</evidence>
<evidence type="ECO:0000256" key="6">
    <source>
        <dbReference type="RuleBase" id="RU367028"/>
    </source>
</evidence>
<evidence type="ECO:0000259" key="8">
    <source>
        <dbReference type="PROSITE" id="PS51754"/>
    </source>
</evidence>
<dbReference type="PROSITE" id="PS51754">
    <property type="entry name" value="OVATE"/>
    <property type="match status" value="1"/>
</dbReference>
<dbReference type="Proteomes" id="UP001341840">
    <property type="component" value="Unassembled WGS sequence"/>
</dbReference>
<gene>
    <name evidence="9" type="ORF">PIB30_016182</name>
</gene>
<organism evidence="9 10">
    <name type="scientific">Stylosanthes scabra</name>
    <dbReference type="NCBI Taxonomy" id="79078"/>
    <lineage>
        <taxon>Eukaryota</taxon>
        <taxon>Viridiplantae</taxon>
        <taxon>Streptophyta</taxon>
        <taxon>Embryophyta</taxon>
        <taxon>Tracheophyta</taxon>
        <taxon>Spermatophyta</taxon>
        <taxon>Magnoliopsida</taxon>
        <taxon>eudicotyledons</taxon>
        <taxon>Gunneridae</taxon>
        <taxon>Pentapetalae</taxon>
        <taxon>rosids</taxon>
        <taxon>fabids</taxon>
        <taxon>Fabales</taxon>
        <taxon>Fabaceae</taxon>
        <taxon>Papilionoideae</taxon>
        <taxon>50 kb inversion clade</taxon>
        <taxon>dalbergioids sensu lato</taxon>
        <taxon>Dalbergieae</taxon>
        <taxon>Pterocarpus clade</taxon>
        <taxon>Stylosanthes</taxon>
    </lineage>
</organism>
<comment type="function">
    <text evidence="6">Transcriptional repressor that regulates multiple aspects of plant growth and development.</text>
</comment>
<dbReference type="NCBIfam" id="TIGR01568">
    <property type="entry name" value="A_thal_3678"/>
    <property type="match status" value="1"/>
</dbReference>
<feature type="region of interest" description="Disordered" evidence="7">
    <location>
        <begin position="1"/>
        <end position="68"/>
    </location>
</feature>
<keyword evidence="2 6" id="KW-0678">Repressor</keyword>
<feature type="compositionally biased region" description="Low complexity" evidence="7">
    <location>
        <begin position="15"/>
        <end position="65"/>
    </location>
</feature>
<comment type="caution">
    <text evidence="9">The sequence shown here is derived from an EMBL/GenBank/DDBJ whole genome shotgun (WGS) entry which is preliminary data.</text>
</comment>
<evidence type="ECO:0000256" key="4">
    <source>
        <dbReference type="ARBA" id="ARBA00023163"/>
    </source>
</evidence>
<evidence type="ECO:0000313" key="10">
    <source>
        <dbReference type="Proteomes" id="UP001341840"/>
    </source>
</evidence>
<keyword evidence="3 6" id="KW-0805">Transcription regulation</keyword>
<dbReference type="PANTHER" id="PTHR33057:SF21">
    <property type="entry name" value="TRANSCRIPTION REPRESSOR"/>
    <property type="match status" value="1"/>
</dbReference>
<evidence type="ECO:0000256" key="2">
    <source>
        <dbReference type="ARBA" id="ARBA00022491"/>
    </source>
</evidence>
<feature type="domain" description="OVATE" evidence="8">
    <location>
        <begin position="196"/>
        <end position="260"/>
    </location>
</feature>
<reference evidence="9 10" key="1">
    <citation type="journal article" date="2023" name="Plants (Basel)">
        <title>Bridging the Gap: Combining Genomics and Transcriptomics Approaches to Understand Stylosanthes scabra, an Orphan Legume from the Brazilian Caatinga.</title>
        <authorList>
            <person name="Ferreira-Neto J.R.C."/>
            <person name="da Silva M.D."/>
            <person name="Binneck E."/>
            <person name="de Melo N.F."/>
            <person name="da Silva R.H."/>
            <person name="de Melo A.L.T.M."/>
            <person name="Pandolfi V."/>
            <person name="Bustamante F.O."/>
            <person name="Brasileiro-Vidal A.C."/>
            <person name="Benko-Iseppon A.M."/>
        </authorList>
    </citation>
    <scope>NUCLEOTIDE SEQUENCE [LARGE SCALE GENOMIC DNA]</scope>
    <source>
        <tissue evidence="9">Leaves</tissue>
    </source>
</reference>
<dbReference type="Pfam" id="PF04844">
    <property type="entry name" value="Ovate"/>
    <property type="match status" value="1"/>
</dbReference>
<feature type="region of interest" description="Disordered" evidence="7">
    <location>
        <begin position="164"/>
        <end position="183"/>
    </location>
</feature>